<dbReference type="Gene3D" id="2.60.120.620">
    <property type="entry name" value="q2cbj1_9rhob like domain"/>
    <property type="match status" value="1"/>
</dbReference>
<proteinExistence type="predicted"/>
<evidence type="ECO:0000313" key="2">
    <source>
        <dbReference type="Proteomes" id="UP000272241"/>
    </source>
</evidence>
<accession>A0A3M6ACY7</accession>
<reference evidence="1 2" key="1">
    <citation type="submission" date="2018-08" db="EMBL/GenBank/DDBJ databases">
        <title>Recombination of ecologically and evolutionarily significant loci maintains genetic cohesion in the Pseudomonas syringae species complex.</title>
        <authorList>
            <person name="Dillon M."/>
            <person name="Thakur S."/>
            <person name="Almeida R.N.D."/>
            <person name="Weir B.S."/>
            <person name="Guttman D.S."/>
        </authorList>
    </citation>
    <scope>NUCLEOTIDE SEQUENCE [LARGE SCALE GENOMIC DNA]</scope>
    <source>
        <strain evidence="1 2">ICMP 11895</strain>
    </source>
</reference>
<organism evidence="1 2">
    <name type="scientific">Pseudomonas savastanoi</name>
    <name type="common">Pseudomonas syringae pv. savastanoi</name>
    <dbReference type="NCBI Taxonomy" id="29438"/>
    <lineage>
        <taxon>Bacteria</taxon>
        <taxon>Pseudomonadati</taxon>
        <taxon>Pseudomonadota</taxon>
        <taxon>Gammaproteobacteria</taxon>
        <taxon>Pseudomonadales</taxon>
        <taxon>Pseudomonadaceae</taxon>
        <taxon>Pseudomonas</taxon>
    </lineage>
</organism>
<sequence>MGESLSAGPESTMRPMHQRCTKSFYTACNRLSNKRWVDKAMDLSDISKSLKQQHYCHAPDFCKLIHFAPEDADSFRQYWSNLVLDEAFKEYTNRQRRILRYRLLPSRQLEIDRNPAFKSPVTYAINYRQGVNLLSYAEESFIAHPVLRQVVAADIAVVGPHLTDHTYSIDIHQFRVRADMQITSPTTSGIHQDGLDWVFMHFVDASNTAPVVSNIYLNENAESLVLSLTMERFLETIVVRDSVAYHQASDVSQASSASPAWRDVLVVGFRRVPDVAEQETC</sequence>
<dbReference type="InterPro" id="IPR018724">
    <property type="entry name" value="2OG-Fe_dioxygenase"/>
</dbReference>
<evidence type="ECO:0000313" key="1">
    <source>
        <dbReference type="EMBL" id="RMV17120.1"/>
    </source>
</evidence>
<comment type="caution">
    <text evidence="1">The sequence shown here is derived from an EMBL/GenBank/DDBJ whole genome shotgun (WGS) entry which is preliminary data.</text>
</comment>
<dbReference type="AlphaFoldDB" id="A0A3M6ACY7"/>
<dbReference type="Pfam" id="PF10014">
    <property type="entry name" value="2OG-Fe_Oxy_2"/>
    <property type="match status" value="1"/>
</dbReference>
<dbReference type="EMBL" id="RBUO01000228">
    <property type="protein sequence ID" value="RMV17120.1"/>
    <property type="molecule type" value="Genomic_DNA"/>
</dbReference>
<protein>
    <submittedName>
        <fullName evidence="1">Uncharacterized protein</fullName>
    </submittedName>
</protein>
<gene>
    <name evidence="1" type="ORF">ALP15_03353</name>
</gene>
<dbReference type="Proteomes" id="UP000272241">
    <property type="component" value="Unassembled WGS sequence"/>
</dbReference>
<dbReference type="GO" id="GO:0051213">
    <property type="term" value="F:dioxygenase activity"/>
    <property type="evidence" value="ECO:0007669"/>
    <property type="project" value="InterPro"/>
</dbReference>
<name>A0A3M6ACY7_PSESS</name>